<dbReference type="RefSeq" id="WP_022757172.1">
    <property type="nucleotide sequence ID" value="NZ_CM009896.1"/>
</dbReference>
<dbReference type="OrthoDB" id="2003965at2"/>
<sequence>MNRNIHIGLPIGTASILLIFLTLSLTSFAVLSLETSVADMNLTSKSADYTQNYYAAFHEAQGFLADMDSKLSSLYYESADYNDYMRKAGFGPVSDNFPIGEMQYLHVEISIIYPSVSDINNHKKSFASSGEDTFRSSAFYKISSFRIITRDDLLNYKDAEIPVY</sequence>
<gene>
    <name evidence="1" type="ORF">CPT75_11675</name>
    <name evidence="2" type="ORF">SAMN04487884_103164</name>
</gene>
<proteinExistence type="predicted"/>
<dbReference type="eggNOG" id="ENOG5033CAX">
    <property type="taxonomic scope" value="Bacteria"/>
</dbReference>
<reference evidence="2 3" key="1">
    <citation type="submission" date="2016-10" db="EMBL/GenBank/DDBJ databases">
        <authorList>
            <person name="de Groot N.N."/>
        </authorList>
    </citation>
    <scope>NUCLEOTIDE SEQUENCE [LARGE SCALE GENOMIC DNA]</scope>
    <source>
        <strain evidence="2 3">AR40</strain>
    </source>
</reference>
<keyword evidence="4" id="KW-1185">Reference proteome</keyword>
<evidence type="ECO:0000313" key="3">
    <source>
        <dbReference type="Proteomes" id="UP000182584"/>
    </source>
</evidence>
<evidence type="ECO:0000313" key="4">
    <source>
        <dbReference type="Proteomes" id="UP000245488"/>
    </source>
</evidence>
<dbReference type="EMBL" id="FOGJ01000003">
    <property type="protein sequence ID" value="SER24867.1"/>
    <property type="molecule type" value="Genomic_DNA"/>
</dbReference>
<name>A0A1H9MN32_BUTFI</name>
<protein>
    <recommendedName>
        <fullName evidence="5">Type 4 fimbrial biogenesis protein PilX N-terminal domain-containing protein</fullName>
    </recommendedName>
</protein>
<evidence type="ECO:0008006" key="5">
    <source>
        <dbReference type="Google" id="ProtNLM"/>
    </source>
</evidence>
<dbReference type="Proteomes" id="UP000182584">
    <property type="component" value="Unassembled WGS sequence"/>
</dbReference>
<accession>A0A1H9MN32</accession>
<organism evidence="2 3">
    <name type="scientific">Butyrivibrio fibrisolvens</name>
    <dbReference type="NCBI Taxonomy" id="831"/>
    <lineage>
        <taxon>Bacteria</taxon>
        <taxon>Bacillati</taxon>
        <taxon>Bacillota</taxon>
        <taxon>Clostridia</taxon>
        <taxon>Lachnospirales</taxon>
        <taxon>Lachnospiraceae</taxon>
        <taxon>Butyrivibrio</taxon>
    </lineage>
</organism>
<evidence type="ECO:0000313" key="1">
    <source>
        <dbReference type="EMBL" id="PWT27708.1"/>
    </source>
</evidence>
<dbReference type="Proteomes" id="UP000245488">
    <property type="component" value="Chromosome"/>
</dbReference>
<dbReference type="AlphaFoldDB" id="A0A1H9MN32"/>
<dbReference type="EMBL" id="NXNG01000001">
    <property type="protein sequence ID" value="PWT27708.1"/>
    <property type="molecule type" value="Genomic_DNA"/>
</dbReference>
<evidence type="ECO:0000313" key="2">
    <source>
        <dbReference type="EMBL" id="SER24867.1"/>
    </source>
</evidence>
<reference evidence="1 4" key="2">
    <citation type="submission" date="2017-09" db="EMBL/GenBank/DDBJ databases">
        <title>High-quality draft genome sequence of Butyrivibrio fibrisolvens INBov1, isolated from cow rumen.</title>
        <authorList>
            <person name="Rodriguez Hernaez J."/>
            <person name="Rivarola M."/>
            <person name="Paniego N."/>
            <person name="Cravero S."/>
            <person name="Ceron Cucchi M."/>
            <person name="Martinez M.C."/>
        </authorList>
    </citation>
    <scope>NUCLEOTIDE SEQUENCE [LARGE SCALE GENOMIC DNA]</scope>
    <source>
        <strain evidence="1 4">INBov1</strain>
    </source>
</reference>